<comment type="caution">
    <text evidence="11">The sequence shown here is derived from an EMBL/GenBank/DDBJ whole genome shotgun (WGS) entry which is preliminary data.</text>
</comment>
<feature type="compositionally biased region" description="Polar residues" evidence="8">
    <location>
        <begin position="304"/>
        <end position="318"/>
    </location>
</feature>
<feature type="compositionally biased region" description="Polar residues" evidence="8">
    <location>
        <begin position="241"/>
        <end position="253"/>
    </location>
</feature>
<organism evidence="11 12">
    <name type="scientific">Phyllosticta citricarpa</name>
    <dbReference type="NCBI Taxonomy" id="55181"/>
    <lineage>
        <taxon>Eukaryota</taxon>
        <taxon>Fungi</taxon>
        <taxon>Dikarya</taxon>
        <taxon>Ascomycota</taxon>
        <taxon>Pezizomycotina</taxon>
        <taxon>Dothideomycetes</taxon>
        <taxon>Dothideomycetes incertae sedis</taxon>
        <taxon>Botryosphaeriales</taxon>
        <taxon>Phyllostictaceae</taxon>
        <taxon>Phyllosticta</taxon>
    </lineage>
</organism>
<keyword evidence="6" id="KW-0496">Mitochondrion</keyword>
<evidence type="ECO:0000256" key="3">
    <source>
        <dbReference type="ARBA" id="ARBA00022692"/>
    </source>
</evidence>
<feature type="compositionally biased region" description="Polar residues" evidence="8">
    <location>
        <begin position="326"/>
        <end position="346"/>
    </location>
</feature>
<feature type="compositionally biased region" description="Polar residues" evidence="8">
    <location>
        <begin position="362"/>
        <end position="393"/>
    </location>
</feature>
<protein>
    <recommendedName>
        <fullName evidence="10">WW domain-containing protein</fullName>
    </recommendedName>
</protein>
<feature type="region of interest" description="Disordered" evidence="8">
    <location>
        <begin position="1"/>
        <end position="284"/>
    </location>
</feature>
<dbReference type="InterPro" id="IPR001202">
    <property type="entry name" value="WW_dom"/>
</dbReference>
<evidence type="ECO:0000256" key="8">
    <source>
        <dbReference type="SAM" id="MobiDB-lite"/>
    </source>
</evidence>
<reference evidence="11 12" key="1">
    <citation type="submission" date="2024-04" db="EMBL/GenBank/DDBJ databases">
        <title>Phyllosticta paracitricarpa is synonymous to the EU quarantine fungus P. citricarpa based on phylogenomic analyses.</title>
        <authorList>
            <consortium name="Lawrence Berkeley National Laboratory"/>
            <person name="Van Ingen-Buijs V.A."/>
            <person name="Van Westerhoven A.C."/>
            <person name="Haridas S."/>
            <person name="Skiadas P."/>
            <person name="Martin F."/>
            <person name="Groenewald J.Z."/>
            <person name="Crous P.W."/>
            <person name="Seidl M.F."/>
        </authorList>
    </citation>
    <scope>NUCLEOTIDE SEQUENCE [LARGE SCALE GENOMIC DNA]</scope>
    <source>
        <strain evidence="11 12">CBS 122670</strain>
    </source>
</reference>
<feature type="compositionally biased region" description="Pro residues" evidence="8">
    <location>
        <begin position="178"/>
        <end position="187"/>
    </location>
</feature>
<keyword evidence="7 9" id="KW-0472">Membrane</keyword>
<dbReference type="SUPFAM" id="SSF51045">
    <property type="entry name" value="WW domain"/>
    <property type="match status" value="1"/>
</dbReference>
<evidence type="ECO:0000313" key="12">
    <source>
        <dbReference type="Proteomes" id="UP001365128"/>
    </source>
</evidence>
<sequence>MDPPRRYGRPEDELFLGQPSQGADSPTIGPLRIHKRASASPPPRVASASSLEQGFAQPPPVPNYPPPTSSPPTGPLPYPDTDKPPFQPPSPGPGRRVRTGTPGTERDRPSRNNTPQQDAYRRPSAGSSSSNRTRFDANDPHKPTIAGYGYSGYSADDGRGSSAQTKAGDKPRRQGTPKPLPESPGPETPDKEDLYSGPPLPLQNPHQRPVNADSNPYPDYHQQYWPPPQASSPPQPIQNQTLRISNPSGVNRLSSTASTSTTRAQRGSPPPPETPLIEQTPGGGIEARYAAAGIAGASTLNNIQGQGSAAAQRANQYAGQPHRVSSPGQPQQQPARPWTPTEQPGTQPHGPPTVYQGLSEIHPTTGSPVPQTHVVQSPPTQAGAPQTRSNVEQTLEHDFQRMNMGEEPPPAYSSVQQPTPHGYGNEKHAGANGSPAPNVTAGPYVMSDPNLQGHPAFANDPHQQDMQGQQPQQAQPGPSGLAPLQIHPQQTSSPGPGPGPASPPPLPEGWIAHLDPNSGQYYYIHLPSQSTQWEFPKGPTPLNLSEPMSPTGTIVNPLGSPGLGTFAGKPMASPGFPPQQAMYHEGMPGMAGLSSPTAVGFTGPPPAAGVEVYKVQPTNGVYFGPYLRYTNMDLERGLWLGSILLVTDAPHPPTIHIHQSVDLSPNPRQLKANAIYKHQRWVFYRYDIDLRMEDDQAAKWTYAVTSHLGCTRYEFLVAGRHETSWRFISHSGNDFALNVGANERQKLGGVGYMWKDILQKHIECGGFHVQLGLGDQIYADRIWKEIPLLKQWTAMSGKENRKNAQWTARHEEEVTHAYFHYYSSHFDQPHLREAFAQIPHILTLDDHDIFDGWGSYPEYMQFSNMFKNIGRIGIEMYLLFQHHTTLEILRNVDDDRDLFTITGTGWHFVKYLGPAVVVVGPDTRSERNPHQVMAGPTYQGLFPKVAMLPPSVQHCIWMIPVPVIYPRLESVESLANTITTGKKAVTGTFNMLGKVTSSVAGVVGAKSMVGEGFNSVKKAVGKSGLMSGILSPFGEIDMLDELRDQWTHESKDLERTYLIRTLQGIAHNKSLRMTFISGDVSCCGAGLVHDPSRLQDHKTMYQIITSSVVNSPPPGYVLRLLHNSRPLYVPQNGHRSTNSPSDTKEEMMEIFTQDVNGQPREMKRLMGRRNYVACVAYDPELVNGTFGQAMPGHGGGKLSIAVDFMVQNENLYSAPMKYGPVIVPTMANSALPLTNLRASRSLFPAFSRNAAAAAAAASPAVASFPAPALLSPSFVRSVATQHQEQQWRRQTQYSRIAQFEGRRAFSATPNRPRDHHFDTLKFVQRLKDEGFTEDQAVAMMKVLSDVIEESIQNLTRTMVLREDQERATYTQKVDFAKLRSELLTADSTETSLTRASHERLTNEIAKLNSRLRDEIQRTQASVRLDLNLEKGRIREEANVQDLKLKETETRIEQETAVLRERLEAVKFTTLQWLMGVCTGTAALILGAWRLLM</sequence>
<dbReference type="PROSITE" id="PS50020">
    <property type="entry name" value="WW_DOMAIN_2"/>
    <property type="match status" value="1"/>
</dbReference>
<keyword evidence="12" id="KW-1185">Reference proteome</keyword>
<gene>
    <name evidence="11" type="ORF">IWX46DRAFT_521616</name>
</gene>
<dbReference type="Pfam" id="PF00397">
    <property type="entry name" value="WW"/>
    <property type="match status" value="1"/>
</dbReference>
<evidence type="ECO:0000256" key="4">
    <source>
        <dbReference type="ARBA" id="ARBA00022989"/>
    </source>
</evidence>
<dbReference type="Gene3D" id="3.60.21.70">
    <property type="entry name" value="PhoD-like phosphatase"/>
    <property type="match status" value="1"/>
</dbReference>
<dbReference type="InterPro" id="IPR024461">
    <property type="entry name" value="CCDC90-like"/>
</dbReference>
<dbReference type="Pfam" id="PF07798">
    <property type="entry name" value="CCDC90-like"/>
    <property type="match status" value="1"/>
</dbReference>
<feature type="compositionally biased region" description="Pro residues" evidence="8">
    <location>
        <begin position="57"/>
        <end position="78"/>
    </location>
</feature>
<dbReference type="CDD" id="cd00201">
    <property type="entry name" value="WW"/>
    <property type="match status" value="1"/>
</dbReference>
<accession>A0ABR1MM16</accession>
<evidence type="ECO:0000256" key="9">
    <source>
        <dbReference type="SAM" id="Phobius"/>
    </source>
</evidence>
<feature type="compositionally biased region" description="Basic and acidic residues" evidence="8">
    <location>
        <begin position="1"/>
        <end position="12"/>
    </location>
</feature>
<evidence type="ECO:0000256" key="1">
    <source>
        <dbReference type="ARBA" id="ARBA00004173"/>
    </source>
</evidence>
<proteinExistence type="predicted"/>
<evidence type="ECO:0000259" key="10">
    <source>
        <dbReference type="PROSITE" id="PS50020"/>
    </source>
</evidence>
<dbReference type="InterPro" id="IPR018946">
    <property type="entry name" value="PhoD-like_MPP"/>
</dbReference>
<evidence type="ECO:0000256" key="7">
    <source>
        <dbReference type="ARBA" id="ARBA00023136"/>
    </source>
</evidence>
<dbReference type="EMBL" id="JBBPDW010000007">
    <property type="protein sequence ID" value="KAK7550686.1"/>
    <property type="molecule type" value="Genomic_DNA"/>
</dbReference>
<keyword evidence="3 9" id="KW-0812">Transmembrane</keyword>
<keyword evidence="5" id="KW-0175">Coiled coil</keyword>
<dbReference type="PANTHER" id="PTHR46689:SF2">
    <property type="entry name" value="WW DOMAIN PROTEIN (AFU_ORTHOLOGUE AFUA_6G06520)"/>
    <property type="match status" value="1"/>
</dbReference>
<dbReference type="PROSITE" id="PS01159">
    <property type="entry name" value="WW_DOMAIN_1"/>
    <property type="match status" value="1"/>
</dbReference>
<name>A0ABR1MM16_9PEZI</name>
<feature type="compositionally biased region" description="Basic and acidic residues" evidence="8">
    <location>
        <begin position="133"/>
        <end position="142"/>
    </location>
</feature>
<dbReference type="PANTHER" id="PTHR46689">
    <property type="entry name" value="MEMBRANE PROTEIN, PUTATIVE-RELATED"/>
    <property type="match status" value="1"/>
</dbReference>
<dbReference type="SMART" id="SM00456">
    <property type="entry name" value="WW"/>
    <property type="match status" value="1"/>
</dbReference>
<feature type="domain" description="WW" evidence="10">
    <location>
        <begin position="504"/>
        <end position="538"/>
    </location>
</feature>
<feature type="compositionally biased region" description="Pro residues" evidence="8">
    <location>
        <begin position="495"/>
        <end position="507"/>
    </location>
</feature>
<feature type="compositionally biased region" description="Low complexity" evidence="8">
    <location>
        <begin position="146"/>
        <end position="163"/>
    </location>
</feature>
<evidence type="ECO:0000256" key="5">
    <source>
        <dbReference type="ARBA" id="ARBA00023054"/>
    </source>
</evidence>
<feature type="region of interest" description="Disordered" evidence="8">
    <location>
        <begin position="304"/>
        <end position="512"/>
    </location>
</feature>
<comment type="subcellular location">
    <subcellularLocation>
        <location evidence="2">Membrane</location>
    </subcellularLocation>
    <subcellularLocation>
        <location evidence="1">Mitochondrion</location>
    </subcellularLocation>
</comment>
<keyword evidence="4 9" id="KW-1133">Transmembrane helix</keyword>
<dbReference type="InterPro" id="IPR038607">
    <property type="entry name" value="PhoD-like_sf"/>
</dbReference>
<feature type="compositionally biased region" description="Low complexity" evidence="8">
    <location>
        <begin position="464"/>
        <end position="480"/>
    </location>
</feature>
<dbReference type="Proteomes" id="UP001365128">
    <property type="component" value="Unassembled WGS sequence"/>
</dbReference>
<dbReference type="Pfam" id="PF19050">
    <property type="entry name" value="PhoD_2"/>
    <property type="match status" value="1"/>
</dbReference>
<dbReference type="CDD" id="cd07389">
    <property type="entry name" value="MPP_PhoD"/>
    <property type="match status" value="1"/>
</dbReference>
<evidence type="ECO:0000256" key="2">
    <source>
        <dbReference type="ARBA" id="ARBA00004370"/>
    </source>
</evidence>
<feature type="compositionally biased region" description="Pro residues" evidence="8">
    <location>
        <begin position="225"/>
        <end position="236"/>
    </location>
</feature>
<evidence type="ECO:0000256" key="6">
    <source>
        <dbReference type="ARBA" id="ARBA00023128"/>
    </source>
</evidence>
<dbReference type="InterPro" id="IPR043904">
    <property type="entry name" value="PhoD_2-like"/>
</dbReference>
<dbReference type="InterPro" id="IPR036020">
    <property type="entry name" value="WW_dom_sf"/>
</dbReference>
<evidence type="ECO:0000313" key="11">
    <source>
        <dbReference type="EMBL" id="KAK7550686.1"/>
    </source>
</evidence>
<dbReference type="Gene3D" id="2.20.70.10">
    <property type="match status" value="1"/>
</dbReference>
<feature type="transmembrane region" description="Helical" evidence="9">
    <location>
        <begin position="1470"/>
        <end position="1491"/>
    </location>
</feature>
<dbReference type="Gene3D" id="1.20.5.340">
    <property type="match status" value="1"/>
</dbReference>